<evidence type="ECO:0000256" key="9">
    <source>
        <dbReference type="SAM" id="MobiDB-lite"/>
    </source>
</evidence>
<evidence type="ECO:0000256" key="1">
    <source>
        <dbReference type="ARBA" id="ARBA00000198"/>
    </source>
</evidence>
<keyword evidence="7" id="KW-0067">ATP-binding</keyword>
<dbReference type="OrthoDB" id="9808041at2"/>
<keyword evidence="5" id="KW-0547">Nucleotide-binding</keyword>
<feature type="compositionally biased region" description="Basic and acidic residues" evidence="9">
    <location>
        <begin position="1"/>
        <end position="10"/>
    </location>
</feature>
<reference evidence="11 12" key="1">
    <citation type="submission" date="2018-05" db="EMBL/GenBank/DDBJ databases">
        <title>Paenibacillus flagellatus sp. nov., isolated from selenium mineral soil.</title>
        <authorList>
            <person name="Dai X."/>
        </authorList>
    </citation>
    <scope>NUCLEOTIDE SEQUENCE [LARGE SCALE GENOMIC DNA]</scope>
    <source>
        <strain evidence="11 12">DXL2</strain>
    </source>
</reference>
<dbReference type="GO" id="GO:0005524">
    <property type="term" value="F:ATP binding"/>
    <property type="evidence" value="ECO:0007669"/>
    <property type="project" value="UniProtKB-KW"/>
</dbReference>
<dbReference type="CDD" id="cd00483">
    <property type="entry name" value="HPPK"/>
    <property type="match status" value="1"/>
</dbReference>
<dbReference type="UniPathway" id="UPA00077">
    <property type="reaction ID" value="UER00155"/>
</dbReference>
<dbReference type="Gene3D" id="3.30.70.560">
    <property type="entry name" value="7,8-Dihydro-6-hydroxymethylpterin-pyrophosphokinase HPPK"/>
    <property type="match status" value="1"/>
</dbReference>
<evidence type="ECO:0000256" key="7">
    <source>
        <dbReference type="ARBA" id="ARBA00022840"/>
    </source>
</evidence>
<gene>
    <name evidence="11" type="primary">folK</name>
    <name evidence="11" type="ORF">DLM86_30445</name>
</gene>
<protein>
    <recommendedName>
        <fullName evidence="3">2-amino-4-hydroxy-6-hydroxymethyldihydropteridine diphosphokinase</fullName>
        <ecNumber evidence="3">2.7.6.3</ecNumber>
    </recommendedName>
</protein>
<evidence type="ECO:0000256" key="5">
    <source>
        <dbReference type="ARBA" id="ARBA00022741"/>
    </source>
</evidence>
<evidence type="ECO:0000256" key="6">
    <source>
        <dbReference type="ARBA" id="ARBA00022777"/>
    </source>
</evidence>
<dbReference type="Proteomes" id="UP000247476">
    <property type="component" value="Unassembled WGS sequence"/>
</dbReference>
<dbReference type="PANTHER" id="PTHR43071:SF1">
    <property type="entry name" value="2-AMINO-4-HYDROXY-6-HYDROXYMETHYLDIHYDROPTERIDINE PYROPHOSPHOKINASE"/>
    <property type="match status" value="1"/>
</dbReference>
<dbReference type="InterPro" id="IPR035907">
    <property type="entry name" value="Hppk_sf"/>
</dbReference>
<dbReference type="GO" id="GO:0003848">
    <property type="term" value="F:2-amino-4-hydroxy-6-hydroxymethyldihydropteridine diphosphokinase activity"/>
    <property type="evidence" value="ECO:0007669"/>
    <property type="project" value="UniProtKB-EC"/>
</dbReference>
<organism evidence="11 12">
    <name type="scientific">Paenibacillus flagellatus</name>
    <dbReference type="NCBI Taxonomy" id="2211139"/>
    <lineage>
        <taxon>Bacteria</taxon>
        <taxon>Bacillati</taxon>
        <taxon>Bacillota</taxon>
        <taxon>Bacilli</taxon>
        <taxon>Bacillales</taxon>
        <taxon>Paenibacillaceae</taxon>
        <taxon>Paenibacillus</taxon>
    </lineage>
</organism>
<evidence type="ECO:0000313" key="12">
    <source>
        <dbReference type="Proteomes" id="UP000247476"/>
    </source>
</evidence>
<evidence type="ECO:0000313" key="11">
    <source>
        <dbReference type="EMBL" id="PYI50254.1"/>
    </source>
</evidence>
<dbReference type="GO" id="GO:0046656">
    <property type="term" value="P:folic acid biosynthetic process"/>
    <property type="evidence" value="ECO:0007669"/>
    <property type="project" value="UniProtKB-KW"/>
</dbReference>
<dbReference type="NCBIfam" id="TIGR01498">
    <property type="entry name" value="folK"/>
    <property type="match status" value="1"/>
</dbReference>
<comment type="pathway">
    <text evidence="2">Cofactor biosynthesis; tetrahydrofolate biosynthesis; 2-amino-4-hydroxy-6-hydroxymethyl-7,8-dihydropteridine diphosphate from 7,8-dihydroneopterin triphosphate: step 4/4.</text>
</comment>
<proteinExistence type="predicted"/>
<dbReference type="PANTHER" id="PTHR43071">
    <property type="entry name" value="2-AMINO-4-HYDROXY-6-HYDROXYMETHYLDIHYDROPTERIDINE PYROPHOSPHOKINASE"/>
    <property type="match status" value="1"/>
</dbReference>
<dbReference type="GO" id="GO:0046654">
    <property type="term" value="P:tetrahydrofolate biosynthetic process"/>
    <property type="evidence" value="ECO:0007669"/>
    <property type="project" value="UniProtKB-UniPathway"/>
</dbReference>
<feature type="region of interest" description="Disordered" evidence="9">
    <location>
        <begin position="1"/>
        <end position="20"/>
    </location>
</feature>
<evidence type="ECO:0000256" key="3">
    <source>
        <dbReference type="ARBA" id="ARBA00013253"/>
    </source>
</evidence>
<comment type="catalytic activity">
    <reaction evidence="1">
        <text>6-hydroxymethyl-7,8-dihydropterin + ATP = (7,8-dihydropterin-6-yl)methyl diphosphate + AMP + H(+)</text>
        <dbReference type="Rhea" id="RHEA:11412"/>
        <dbReference type="ChEBI" id="CHEBI:15378"/>
        <dbReference type="ChEBI" id="CHEBI:30616"/>
        <dbReference type="ChEBI" id="CHEBI:44841"/>
        <dbReference type="ChEBI" id="CHEBI:72950"/>
        <dbReference type="ChEBI" id="CHEBI:456215"/>
        <dbReference type="EC" id="2.7.6.3"/>
    </reaction>
</comment>
<dbReference type="InterPro" id="IPR000550">
    <property type="entry name" value="Hppk"/>
</dbReference>
<evidence type="ECO:0000256" key="2">
    <source>
        <dbReference type="ARBA" id="ARBA00005051"/>
    </source>
</evidence>
<name>A0A2V5JYA2_9BACL</name>
<feature type="domain" description="7,8-dihydro-6-hydroxymethylpterin-pyrophosphokinase" evidence="10">
    <location>
        <begin position="108"/>
        <end position="119"/>
    </location>
</feature>
<keyword evidence="6 11" id="KW-0418">Kinase</keyword>
<dbReference type="AlphaFoldDB" id="A0A2V5JYA2"/>
<dbReference type="EC" id="2.7.6.3" evidence="3"/>
<evidence type="ECO:0000256" key="4">
    <source>
        <dbReference type="ARBA" id="ARBA00022679"/>
    </source>
</evidence>
<keyword evidence="8" id="KW-0289">Folate biosynthesis</keyword>
<dbReference type="GO" id="GO:0016301">
    <property type="term" value="F:kinase activity"/>
    <property type="evidence" value="ECO:0007669"/>
    <property type="project" value="UniProtKB-KW"/>
</dbReference>
<sequence>MTFPDGDPRESNPNVSGPDSRIEAYIGLGSNLGDRERYLLEAVRALDGHPDIEVVRCSDVYETEPVGYADQGAFLNLVAVVATKLDPGNLHAHMKRIENDLGRVRTIRNGPRTVDLDLLLMDGVYLDTPELIVPHPRMWERAFVLIPLQDVCRNRPHLLASIAEQLDTLDGKEGVRRWSNFNWRNVSERSGS</sequence>
<dbReference type="PROSITE" id="PS00794">
    <property type="entry name" value="HPPK"/>
    <property type="match status" value="1"/>
</dbReference>
<keyword evidence="4" id="KW-0808">Transferase</keyword>
<comment type="caution">
    <text evidence="11">The sequence shown here is derived from an EMBL/GenBank/DDBJ whole genome shotgun (WGS) entry which is preliminary data.</text>
</comment>
<dbReference type="EMBL" id="QJVJ01000021">
    <property type="protein sequence ID" value="PYI50254.1"/>
    <property type="molecule type" value="Genomic_DNA"/>
</dbReference>
<evidence type="ECO:0000259" key="10">
    <source>
        <dbReference type="PROSITE" id="PS00794"/>
    </source>
</evidence>
<dbReference type="Pfam" id="PF01288">
    <property type="entry name" value="HPPK"/>
    <property type="match status" value="1"/>
</dbReference>
<accession>A0A2V5JYA2</accession>
<dbReference type="RefSeq" id="WP_110843824.1">
    <property type="nucleotide sequence ID" value="NZ_QJVJ01000021.1"/>
</dbReference>
<keyword evidence="12" id="KW-1185">Reference proteome</keyword>
<evidence type="ECO:0000256" key="8">
    <source>
        <dbReference type="ARBA" id="ARBA00022909"/>
    </source>
</evidence>
<dbReference type="SUPFAM" id="SSF55083">
    <property type="entry name" value="6-hydroxymethyl-7,8-dihydropterin pyrophosphokinase, HPPK"/>
    <property type="match status" value="1"/>
</dbReference>